<sequence>MPPKPDLVFNNALNDVETDHPGFTVNLSPTKPDQVLSLTTRPSAPVIEDWVSNSKDESETKTPHHVPSFV</sequence>
<reference evidence="1" key="1">
    <citation type="journal article" date="2019" name="Sci. Rep.">
        <title>Draft genome of Tanacetum cinerariifolium, the natural source of mosquito coil.</title>
        <authorList>
            <person name="Yamashiro T."/>
            <person name="Shiraishi A."/>
            <person name="Satake H."/>
            <person name="Nakayama K."/>
        </authorList>
    </citation>
    <scope>NUCLEOTIDE SEQUENCE</scope>
</reference>
<accession>A0A699UIP3</accession>
<comment type="caution">
    <text evidence="1">The sequence shown here is derived from an EMBL/GenBank/DDBJ whole genome shotgun (WGS) entry which is preliminary data.</text>
</comment>
<gene>
    <name evidence="1" type="ORF">Tci_893145</name>
</gene>
<evidence type="ECO:0000313" key="1">
    <source>
        <dbReference type="EMBL" id="GFD21176.1"/>
    </source>
</evidence>
<organism evidence="1">
    <name type="scientific">Tanacetum cinerariifolium</name>
    <name type="common">Dalmatian daisy</name>
    <name type="synonym">Chrysanthemum cinerariifolium</name>
    <dbReference type="NCBI Taxonomy" id="118510"/>
    <lineage>
        <taxon>Eukaryota</taxon>
        <taxon>Viridiplantae</taxon>
        <taxon>Streptophyta</taxon>
        <taxon>Embryophyta</taxon>
        <taxon>Tracheophyta</taxon>
        <taxon>Spermatophyta</taxon>
        <taxon>Magnoliopsida</taxon>
        <taxon>eudicotyledons</taxon>
        <taxon>Gunneridae</taxon>
        <taxon>Pentapetalae</taxon>
        <taxon>asterids</taxon>
        <taxon>campanulids</taxon>
        <taxon>Asterales</taxon>
        <taxon>Asteraceae</taxon>
        <taxon>Asteroideae</taxon>
        <taxon>Anthemideae</taxon>
        <taxon>Anthemidinae</taxon>
        <taxon>Tanacetum</taxon>
    </lineage>
</organism>
<proteinExistence type="predicted"/>
<dbReference type="EMBL" id="BKCJ011327843">
    <property type="protein sequence ID" value="GFD21176.1"/>
    <property type="molecule type" value="Genomic_DNA"/>
</dbReference>
<name>A0A699UIP3_TANCI</name>
<dbReference type="AlphaFoldDB" id="A0A699UIP3"/>
<protein>
    <submittedName>
        <fullName evidence="1">Uncharacterized protein</fullName>
    </submittedName>
</protein>